<sequence>MVESLLLSFGALAMQGAEAPDAVASPVSP</sequence>
<dbReference type="AlphaFoldDB" id="A0A3B1DU42"/>
<feature type="non-terminal residue" evidence="1">
    <location>
        <position position="29"/>
    </location>
</feature>
<reference evidence="1" key="1">
    <citation type="submission" date="2018-06" db="EMBL/GenBank/DDBJ databases">
        <authorList>
            <person name="Zhirakovskaya E."/>
        </authorList>
    </citation>
    <scope>NUCLEOTIDE SEQUENCE</scope>
</reference>
<evidence type="ECO:0000313" key="1">
    <source>
        <dbReference type="EMBL" id="VAX42421.1"/>
    </source>
</evidence>
<organism evidence="1">
    <name type="scientific">hydrothermal vent metagenome</name>
    <dbReference type="NCBI Taxonomy" id="652676"/>
    <lineage>
        <taxon>unclassified sequences</taxon>
        <taxon>metagenomes</taxon>
        <taxon>ecological metagenomes</taxon>
    </lineage>
</organism>
<name>A0A3B1DU42_9ZZZZ</name>
<protein>
    <submittedName>
        <fullName evidence="1">Uncharacterized protein</fullName>
    </submittedName>
</protein>
<accession>A0A3B1DU42</accession>
<proteinExistence type="predicted"/>
<dbReference type="EMBL" id="UOGK01000687">
    <property type="protein sequence ID" value="VAX42421.1"/>
    <property type="molecule type" value="Genomic_DNA"/>
</dbReference>
<gene>
    <name evidence="1" type="ORF">MNBD_PLANCTO03-1156</name>
</gene>